<dbReference type="RefSeq" id="WP_083943321.1">
    <property type="nucleotide sequence ID" value="NZ_JACIED010000001.1"/>
</dbReference>
<keyword evidence="3" id="KW-0813">Transport</keyword>
<keyword evidence="4" id="KW-0410">Iron transport</keyword>
<comment type="similarity">
    <text evidence="2">Belongs to the bacterial solute-binding protein 8 family.</text>
</comment>
<evidence type="ECO:0000313" key="8">
    <source>
        <dbReference type="Proteomes" id="UP000544107"/>
    </source>
</evidence>
<dbReference type="Pfam" id="PF01497">
    <property type="entry name" value="Peripla_BP_2"/>
    <property type="match status" value="1"/>
</dbReference>
<proteinExistence type="inferred from homology"/>
<comment type="caution">
    <text evidence="7">The sequence shown here is derived from an EMBL/GenBank/DDBJ whole genome shotgun (WGS) entry which is preliminary data.</text>
</comment>
<dbReference type="CDD" id="cd01146">
    <property type="entry name" value="FhuD"/>
    <property type="match status" value="1"/>
</dbReference>
<evidence type="ECO:0000256" key="1">
    <source>
        <dbReference type="ARBA" id="ARBA00004196"/>
    </source>
</evidence>
<evidence type="ECO:0000256" key="3">
    <source>
        <dbReference type="ARBA" id="ARBA00022448"/>
    </source>
</evidence>
<sequence length="304" mass="33427">MSADRFLMLNRRQMLAGGMTLLAATHGFVAEGFAADAAPSRVVCLDYGLASTLLAFGVKPLAVAALADWDKWVEEPRMPPGVIDLGSSWEVNFELLIALKPDLILSTAYNDPLNPRLAEVAPLYRANVYVPGANNILDASYGATRDLGKAMRMEAKAEAFLAEADRFFDACRDRLARHNVPPLALVNFMDPRHVRVYTAPGLYHDVLQRLGLANAWKKPGDYWGFELIGIESLASVADPRARLIAFEPVPSDVMPALATSPLWQALPMAKPDRFTVLPSTLMFGMVVEAMRFARLLTDYLDAHP</sequence>
<keyword evidence="4" id="KW-0408">Iron</keyword>
<dbReference type="InterPro" id="IPR051313">
    <property type="entry name" value="Bact_iron-sidero_bind"/>
</dbReference>
<dbReference type="PRINTS" id="PR01715">
    <property type="entry name" value="FERRIBNDNGPP"/>
</dbReference>
<keyword evidence="5" id="KW-0732">Signal</keyword>
<name>A0A7W6HKJ9_9HYPH</name>
<dbReference type="Proteomes" id="UP000544107">
    <property type="component" value="Unassembled WGS sequence"/>
</dbReference>
<gene>
    <name evidence="7" type="ORF">GGQ71_000852</name>
</gene>
<dbReference type="Gene3D" id="3.40.50.1980">
    <property type="entry name" value="Nitrogenase molybdenum iron protein domain"/>
    <property type="match status" value="2"/>
</dbReference>
<evidence type="ECO:0000256" key="4">
    <source>
        <dbReference type="ARBA" id="ARBA00022496"/>
    </source>
</evidence>
<evidence type="ECO:0000256" key="5">
    <source>
        <dbReference type="ARBA" id="ARBA00022729"/>
    </source>
</evidence>
<dbReference type="GO" id="GO:1901678">
    <property type="term" value="P:iron coordination entity transport"/>
    <property type="evidence" value="ECO:0007669"/>
    <property type="project" value="UniProtKB-ARBA"/>
</dbReference>
<dbReference type="GO" id="GO:0030288">
    <property type="term" value="C:outer membrane-bounded periplasmic space"/>
    <property type="evidence" value="ECO:0007669"/>
    <property type="project" value="TreeGrafter"/>
</dbReference>
<dbReference type="InterPro" id="IPR002491">
    <property type="entry name" value="ABC_transptr_periplasmic_BD"/>
</dbReference>
<evidence type="ECO:0000313" key="7">
    <source>
        <dbReference type="EMBL" id="MBB4006616.1"/>
    </source>
</evidence>
<keyword evidence="4" id="KW-0406">Ion transport</keyword>
<dbReference type="SUPFAM" id="SSF53807">
    <property type="entry name" value="Helical backbone' metal receptor"/>
    <property type="match status" value="1"/>
</dbReference>
<evidence type="ECO:0000256" key="2">
    <source>
        <dbReference type="ARBA" id="ARBA00008814"/>
    </source>
</evidence>
<dbReference type="PANTHER" id="PTHR30532">
    <property type="entry name" value="IRON III DICITRATE-BINDING PERIPLASMIC PROTEIN"/>
    <property type="match status" value="1"/>
</dbReference>
<evidence type="ECO:0000259" key="6">
    <source>
        <dbReference type="PROSITE" id="PS50983"/>
    </source>
</evidence>
<dbReference type="PROSITE" id="PS50983">
    <property type="entry name" value="FE_B12_PBP"/>
    <property type="match status" value="1"/>
</dbReference>
<dbReference type="AlphaFoldDB" id="A0A7W6HKJ9"/>
<organism evidence="7 8">
    <name type="scientific">Allorhizobium taibaishanense</name>
    <dbReference type="NCBI Taxonomy" id="887144"/>
    <lineage>
        <taxon>Bacteria</taxon>
        <taxon>Pseudomonadati</taxon>
        <taxon>Pseudomonadota</taxon>
        <taxon>Alphaproteobacteria</taxon>
        <taxon>Hyphomicrobiales</taxon>
        <taxon>Rhizobiaceae</taxon>
        <taxon>Rhizobium/Agrobacterium group</taxon>
        <taxon>Allorhizobium</taxon>
    </lineage>
</organism>
<comment type="subcellular location">
    <subcellularLocation>
        <location evidence="1">Cell envelope</location>
    </subcellularLocation>
</comment>
<feature type="domain" description="Fe/B12 periplasmic-binding" evidence="6">
    <location>
        <begin position="41"/>
        <end position="304"/>
    </location>
</feature>
<accession>A0A7W6HKJ9</accession>
<dbReference type="EMBL" id="JACIED010000001">
    <property type="protein sequence ID" value="MBB4006616.1"/>
    <property type="molecule type" value="Genomic_DNA"/>
</dbReference>
<reference evidence="7 8" key="1">
    <citation type="submission" date="2020-08" db="EMBL/GenBank/DDBJ databases">
        <title>Genomic Encyclopedia of Type Strains, Phase IV (KMG-IV): sequencing the most valuable type-strain genomes for metagenomic binning, comparative biology and taxonomic classification.</title>
        <authorList>
            <person name="Goeker M."/>
        </authorList>
    </citation>
    <scope>NUCLEOTIDE SEQUENCE [LARGE SCALE GENOMIC DNA]</scope>
    <source>
        <strain evidence="7 8">DSM 100021</strain>
    </source>
</reference>
<dbReference type="PANTHER" id="PTHR30532:SF1">
    <property type="entry name" value="IRON(3+)-HYDROXAMATE-BINDING PROTEIN FHUD"/>
    <property type="match status" value="1"/>
</dbReference>
<protein>
    <submittedName>
        <fullName evidence="7">Iron complex transport system substrate-binding protein</fullName>
    </submittedName>
</protein>